<proteinExistence type="predicted"/>
<keyword evidence="4" id="KW-0067">ATP-binding</keyword>
<name>A0A4Q7J1Q4_9PSEU</name>
<sequence length="137" mass="14553">MSPGGSGAEPLLDLALTADPAAAARARAAVEPVLRRLDATTETTEIVLLLVTELVSNAVLHGEPPLSLRLSSREGRVRIEMTDGSSRRPVVREQSPDRPHGRGMILVQALAGRWAVDQRPGGKTVWAELPLAAAPLQ</sequence>
<evidence type="ECO:0000313" key="5">
    <source>
        <dbReference type="Proteomes" id="UP000292003"/>
    </source>
</evidence>
<evidence type="ECO:0000259" key="3">
    <source>
        <dbReference type="Pfam" id="PF13581"/>
    </source>
</evidence>
<dbReference type="InterPro" id="IPR036890">
    <property type="entry name" value="HATPase_C_sf"/>
</dbReference>
<evidence type="ECO:0000256" key="2">
    <source>
        <dbReference type="SAM" id="MobiDB-lite"/>
    </source>
</evidence>
<feature type="domain" description="Histidine kinase/HSP90-like ATPase" evidence="3">
    <location>
        <begin position="17"/>
        <end position="127"/>
    </location>
</feature>
<dbReference type="AlphaFoldDB" id="A0A4Q7J1Q4"/>
<reference evidence="4 5" key="1">
    <citation type="submission" date="2019-02" db="EMBL/GenBank/DDBJ databases">
        <title>Draft genome sequence of Amycolatopsis sp. 8-3EHSu isolated from roots of Suaeda maritima.</title>
        <authorList>
            <person name="Duangmal K."/>
            <person name="Chantavorakit T."/>
        </authorList>
    </citation>
    <scope>NUCLEOTIDE SEQUENCE [LARGE SCALE GENOMIC DNA]</scope>
    <source>
        <strain evidence="4 5">8-3EHSu</strain>
    </source>
</reference>
<comment type="caution">
    <text evidence="4">The sequence shown here is derived from an EMBL/GenBank/DDBJ whole genome shotgun (WGS) entry which is preliminary data.</text>
</comment>
<dbReference type="PANTHER" id="PTHR35526:SF3">
    <property type="entry name" value="ANTI-SIGMA-F FACTOR RSBW"/>
    <property type="match status" value="1"/>
</dbReference>
<keyword evidence="1" id="KW-0723">Serine/threonine-protein kinase</keyword>
<dbReference type="InterPro" id="IPR050267">
    <property type="entry name" value="Anti-sigma-factor_SerPK"/>
</dbReference>
<keyword evidence="1" id="KW-0418">Kinase</keyword>
<evidence type="ECO:0000313" key="4">
    <source>
        <dbReference type="EMBL" id="RZQ60512.1"/>
    </source>
</evidence>
<dbReference type="OrthoDB" id="3478628at2"/>
<dbReference type="Proteomes" id="UP000292003">
    <property type="component" value="Unassembled WGS sequence"/>
</dbReference>
<dbReference type="InterPro" id="IPR003594">
    <property type="entry name" value="HATPase_dom"/>
</dbReference>
<feature type="compositionally biased region" description="Basic and acidic residues" evidence="2">
    <location>
        <begin position="90"/>
        <end position="100"/>
    </location>
</feature>
<dbReference type="EMBL" id="SFCC01000016">
    <property type="protein sequence ID" value="RZQ60512.1"/>
    <property type="molecule type" value="Genomic_DNA"/>
</dbReference>
<dbReference type="RefSeq" id="WP_130478517.1">
    <property type="nucleotide sequence ID" value="NZ_SFCC01000016.1"/>
</dbReference>
<gene>
    <name evidence="4" type="ORF">EWH70_27915</name>
</gene>
<keyword evidence="5" id="KW-1185">Reference proteome</keyword>
<dbReference type="Gene3D" id="3.30.565.10">
    <property type="entry name" value="Histidine kinase-like ATPase, C-terminal domain"/>
    <property type="match status" value="1"/>
</dbReference>
<dbReference type="PANTHER" id="PTHR35526">
    <property type="entry name" value="ANTI-SIGMA-F FACTOR RSBW-RELATED"/>
    <property type="match status" value="1"/>
</dbReference>
<dbReference type="GO" id="GO:0005524">
    <property type="term" value="F:ATP binding"/>
    <property type="evidence" value="ECO:0007669"/>
    <property type="project" value="UniProtKB-KW"/>
</dbReference>
<protein>
    <submittedName>
        <fullName evidence="4">ATP-binding protein</fullName>
    </submittedName>
</protein>
<dbReference type="CDD" id="cd16936">
    <property type="entry name" value="HATPase_RsbW-like"/>
    <property type="match status" value="1"/>
</dbReference>
<feature type="region of interest" description="Disordered" evidence="2">
    <location>
        <begin position="80"/>
        <end position="102"/>
    </location>
</feature>
<evidence type="ECO:0000256" key="1">
    <source>
        <dbReference type="ARBA" id="ARBA00022527"/>
    </source>
</evidence>
<keyword evidence="1" id="KW-0808">Transferase</keyword>
<dbReference type="Pfam" id="PF13581">
    <property type="entry name" value="HATPase_c_2"/>
    <property type="match status" value="1"/>
</dbReference>
<keyword evidence="4" id="KW-0547">Nucleotide-binding</keyword>
<accession>A0A4Q7J1Q4</accession>
<dbReference type="SUPFAM" id="SSF55874">
    <property type="entry name" value="ATPase domain of HSP90 chaperone/DNA topoisomerase II/histidine kinase"/>
    <property type="match status" value="1"/>
</dbReference>
<organism evidence="4 5">
    <name type="scientific">Amycolatopsis suaedae</name>
    <dbReference type="NCBI Taxonomy" id="2510978"/>
    <lineage>
        <taxon>Bacteria</taxon>
        <taxon>Bacillati</taxon>
        <taxon>Actinomycetota</taxon>
        <taxon>Actinomycetes</taxon>
        <taxon>Pseudonocardiales</taxon>
        <taxon>Pseudonocardiaceae</taxon>
        <taxon>Amycolatopsis</taxon>
    </lineage>
</organism>
<dbReference type="GO" id="GO:0004674">
    <property type="term" value="F:protein serine/threonine kinase activity"/>
    <property type="evidence" value="ECO:0007669"/>
    <property type="project" value="UniProtKB-KW"/>
</dbReference>